<proteinExistence type="predicted"/>
<dbReference type="PANTHER" id="PTHR48079:SF6">
    <property type="entry name" value="NAD(P)-BINDING DOMAIN-CONTAINING PROTEIN-RELATED"/>
    <property type="match status" value="1"/>
</dbReference>
<dbReference type="RefSeq" id="WP_076836620.1">
    <property type="nucleotide sequence ID" value="NZ_CP019434.1"/>
</dbReference>
<dbReference type="GO" id="GO:0004029">
    <property type="term" value="F:aldehyde dehydrogenase (NAD+) activity"/>
    <property type="evidence" value="ECO:0007669"/>
    <property type="project" value="TreeGrafter"/>
</dbReference>
<dbReference type="PANTHER" id="PTHR48079">
    <property type="entry name" value="PROTEIN YEEZ"/>
    <property type="match status" value="1"/>
</dbReference>
<name>A0A1P8UGL2_9GAMM</name>
<dbReference type="InterPro" id="IPR051783">
    <property type="entry name" value="NAD(P)-dependent_oxidoreduct"/>
</dbReference>
<dbReference type="OrthoDB" id="5786478at2"/>
<gene>
    <name evidence="2" type="ORF">BW247_07590</name>
</gene>
<dbReference type="EMBL" id="CP019434">
    <property type="protein sequence ID" value="APZ42972.1"/>
    <property type="molecule type" value="Genomic_DNA"/>
</dbReference>
<keyword evidence="3" id="KW-1185">Reference proteome</keyword>
<dbReference type="Proteomes" id="UP000243807">
    <property type="component" value="Chromosome"/>
</dbReference>
<dbReference type="KEGG" id="afy:BW247_07590"/>
<dbReference type="Pfam" id="PF01370">
    <property type="entry name" value="Epimerase"/>
    <property type="match status" value="1"/>
</dbReference>
<evidence type="ECO:0000313" key="3">
    <source>
        <dbReference type="Proteomes" id="UP000243807"/>
    </source>
</evidence>
<dbReference type="InterPro" id="IPR036291">
    <property type="entry name" value="NAD(P)-bd_dom_sf"/>
</dbReference>
<protein>
    <recommendedName>
        <fullName evidence="1">NAD-dependent epimerase/dehydratase domain-containing protein</fullName>
    </recommendedName>
</protein>
<evidence type="ECO:0000259" key="1">
    <source>
        <dbReference type="Pfam" id="PF01370"/>
    </source>
</evidence>
<dbReference type="Gene3D" id="3.40.50.720">
    <property type="entry name" value="NAD(P)-binding Rossmann-like Domain"/>
    <property type="match status" value="1"/>
</dbReference>
<organism evidence="2 3">
    <name type="scientific">Acidihalobacter ferrooxydans</name>
    <dbReference type="NCBI Taxonomy" id="1765967"/>
    <lineage>
        <taxon>Bacteria</taxon>
        <taxon>Pseudomonadati</taxon>
        <taxon>Pseudomonadota</taxon>
        <taxon>Gammaproteobacteria</taxon>
        <taxon>Chromatiales</taxon>
        <taxon>Ectothiorhodospiraceae</taxon>
        <taxon>Acidihalobacter</taxon>
    </lineage>
</organism>
<dbReference type="GO" id="GO:0005737">
    <property type="term" value="C:cytoplasm"/>
    <property type="evidence" value="ECO:0007669"/>
    <property type="project" value="TreeGrafter"/>
</dbReference>
<dbReference type="InterPro" id="IPR001509">
    <property type="entry name" value="Epimerase_deHydtase"/>
</dbReference>
<dbReference type="STRING" id="1765967.BW247_07590"/>
<evidence type="ECO:0000313" key="2">
    <source>
        <dbReference type="EMBL" id="APZ42972.1"/>
    </source>
</evidence>
<dbReference type="AlphaFoldDB" id="A0A1P8UGL2"/>
<sequence>MKRAYLTGATGCVGRNLVDILLEAGWSVTVLHRESSDLSRLEGCEVTFQPVDLHSLDSVREAIPEGVDAIFHPAGNVSHWPAHAEQQWKDNVLATRNLVQVALEKHVGRFIFTSTGAVMLYGEVDEAAANHIKQGYIRTKRLAEIEVQKGVERGLDAVVTRPIIVVGKYDYNNYARIFQMIKSGKLRYALPGRIAFCDAGDGARAHLAAYEKGRRGERYMLAGPYASWREFFQEAADILGVKVRMRALPHPVFTTMAHTQEFIARFTRKEPDLSSDVVFLLQDVPESFFDAQRKSEQELGYRSASLHAMIQESIEWMISVGRL</sequence>
<dbReference type="SUPFAM" id="SSF51735">
    <property type="entry name" value="NAD(P)-binding Rossmann-fold domains"/>
    <property type="match status" value="1"/>
</dbReference>
<reference evidence="2 3" key="1">
    <citation type="submission" date="2017-01" db="EMBL/GenBank/DDBJ databases">
        <title>Draft sequence of Acidihalobacter ferrooxidans strain DSM 14175 (strain V8).</title>
        <authorList>
            <person name="Khaleque H.N."/>
            <person name="Ramsay J.P."/>
            <person name="Murphy R.J.T."/>
            <person name="Kaksonen A.H."/>
            <person name="Boxall N.J."/>
            <person name="Watkin E.L.J."/>
        </authorList>
    </citation>
    <scope>NUCLEOTIDE SEQUENCE [LARGE SCALE GENOMIC DNA]</scope>
    <source>
        <strain evidence="2 3">V8</strain>
    </source>
</reference>
<feature type="domain" description="NAD-dependent epimerase/dehydratase" evidence="1">
    <location>
        <begin position="5"/>
        <end position="220"/>
    </location>
</feature>
<accession>A0A1P8UGL2</accession>